<evidence type="ECO:0000313" key="4">
    <source>
        <dbReference type="Proteomes" id="UP000295444"/>
    </source>
</evidence>
<proteinExistence type="predicted"/>
<reference evidence="3 4" key="1">
    <citation type="submission" date="2019-03" db="EMBL/GenBank/DDBJ databases">
        <title>Genomic Encyclopedia of Type Strains, Phase IV (KMG-IV): sequencing the most valuable type-strain genomes for metagenomic binning, comparative biology and taxonomic classification.</title>
        <authorList>
            <person name="Goeker M."/>
        </authorList>
    </citation>
    <scope>NUCLEOTIDE SEQUENCE [LARGE SCALE GENOMIC DNA]</scope>
    <source>
        <strain evidence="3 4">DSM 45361</strain>
    </source>
</reference>
<dbReference type="EMBL" id="SNXZ01000001">
    <property type="protein sequence ID" value="TDQ04603.1"/>
    <property type="molecule type" value="Genomic_DNA"/>
</dbReference>
<feature type="region of interest" description="Disordered" evidence="1">
    <location>
        <begin position="28"/>
        <end position="49"/>
    </location>
</feature>
<sequence length="213" mass="22698">MRRVLAGLVTASGLWFAACSGPTQVSGVDPLTTNTTPPTKTTTTTPARPFVEPDTYVDKSWTYKPDPANGGSGAFVEVPRGWTETKRDTYWSDFLDPSGQVRLRVDVTAGLTGTDLQVAPAKAAADELNRVNAADGFRMISQRTLAPGGPTGLGAAEIVYQFSRDGQTVQCTYRFIGIDDITQARMGVYYPASEQTGAEKVLGAVQDSLQLAG</sequence>
<dbReference type="RefSeq" id="WP_133847479.1">
    <property type="nucleotide sequence ID" value="NZ_SNXZ01000001.1"/>
</dbReference>
<keyword evidence="2" id="KW-0732">Signal</keyword>
<accession>A0A4R6SN39</accession>
<name>A0A4R6SN39_LABRH</name>
<gene>
    <name evidence="3" type="ORF">EV186_101555</name>
</gene>
<organism evidence="3 4">
    <name type="scientific">Labedaea rhizosphaerae</name>
    <dbReference type="NCBI Taxonomy" id="598644"/>
    <lineage>
        <taxon>Bacteria</taxon>
        <taxon>Bacillati</taxon>
        <taxon>Actinomycetota</taxon>
        <taxon>Actinomycetes</taxon>
        <taxon>Pseudonocardiales</taxon>
        <taxon>Pseudonocardiaceae</taxon>
        <taxon>Labedaea</taxon>
    </lineage>
</organism>
<dbReference type="PROSITE" id="PS51257">
    <property type="entry name" value="PROKAR_LIPOPROTEIN"/>
    <property type="match status" value="1"/>
</dbReference>
<feature type="compositionally biased region" description="Low complexity" evidence="1">
    <location>
        <begin position="30"/>
        <end position="46"/>
    </location>
</feature>
<feature type="chain" id="PRO_5039291600" description="Lipoprotein" evidence="2">
    <location>
        <begin position="18"/>
        <end position="213"/>
    </location>
</feature>
<keyword evidence="4" id="KW-1185">Reference proteome</keyword>
<evidence type="ECO:0000256" key="1">
    <source>
        <dbReference type="SAM" id="MobiDB-lite"/>
    </source>
</evidence>
<dbReference type="AlphaFoldDB" id="A0A4R6SN39"/>
<evidence type="ECO:0000256" key="2">
    <source>
        <dbReference type="SAM" id="SignalP"/>
    </source>
</evidence>
<evidence type="ECO:0008006" key="5">
    <source>
        <dbReference type="Google" id="ProtNLM"/>
    </source>
</evidence>
<feature type="signal peptide" evidence="2">
    <location>
        <begin position="1"/>
        <end position="17"/>
    </location>
</feature>
<dbReference type="Proteomes" id="UP000295444">
    <property type="component" value="Unassembled WGS sequence"/>
</dbReference>
<protein>
    <recommendedName>
        <fullName evidence="5">Lipoprotein</fullName>
    </recommendedName>
</protein>
<comment type="caution">
    <text evidence="3">The sequence shown here is derived from an EMBL/GenBank/DDBJ whole genome shotgun (WGS) entry which is preliminary data.</text>
</comment>
<evidence type="ECO:0000313" key="3">
    <source>
        <dbReference type="EMBL" id="TDQ04603.1"/>
    </source>
</evidence>
<dbReference type="OrthoDB" id="3699276at2"/>